<organism evidence="3 4">
    <name type="scientific">Blastomonas marina</name>
    <dbReference type="NCBI Taxonomy" id="1867408"/>
    <lineage>
        <taxon>Bacteria</taxon>
        <taxon>Pseudomonadati</taxon>
        <taxon>Pseudomonadota</taxon>
        <taxon>Alphaproteobacteria</taxon>
        <taxon>Sphingomonadales</taxon>
        <taxon>Sphingomonadaceae</taxon>
        <taxon>Blastomonas</taxon>
    </lineage>
</organism>
<dbReference type="Proteomes" id="UP000603317">
    <property type="component" value="Unassembled WGS sequence"/>
</dbReference>
<evidence type="ECO:0000313" key="4">
    <source>
        <dbReference type="Proteomes" id="UP000603317"/>
    </source>
</evidence>
<name>A0ABQ1F652_9SPHN</name>
<protein>
    <recommendedName>
        <fullName evidence="2">PilZ domain-containing protein</fullName>
    </recommendedName>
</protein>
<gene>
    <name evidence="3" type="ORF">GCM10010923_05940</name>
</gene>
<feature type="compositionally biased region" description="Pro residues" evidence="1">
    <location>
        <begin position="59"/>
        <end position="83"/>
    </location>
</feature>
<reference evidence="4" key="1">
    <citation type="journal article" date="2019" name="Int. J. Syst. Evol. Microbiol.">
        <title>The Global Catalogue of Microorganisms (GCM) 10K type strain sequencing project: providing services to taxonomists for standard genome sequencing and annotation.</title>
        <authorList>
            <consortium name="The Broad Institute Genomics Platform"/>
            <consortium name="The Broad Institute Genome Sequencing Center for Infectious Disease"/>
            <person name="Wu L."/>
            <person name="Ma J."/>
        </authorList>
    </citation>
    <scope>NUCLEOTIDE SEQUENCE [LARGE SCALE GENOMIC DNA]</scope>
    <source>
        <strain evidence="4">CGMCC 1.15297</strain>
    </source>
</reference>
<proteinExistence type="predicted"/>
<dbReference type="RefSeq" id="WP_188641285.1">
    <property type="nucleotide sequence ID" value="NZ_BMID01000001.1"/>
</dbReference>
<dbReference type="InterPro" id="IPR009875">
    <property type="entry name" value="PilZ_domain"/>
</dbReference>
<evidence type="ECO:0000259" key="2">
    <source>
        <dbReference type="Pfam" id="PF07238"/>
    </source>
</evidence>
<evidence type="ECO:0000256" key="1">
    <source>
        <dbReference type="SAM" id="MobiDB-lite"/>
    </source>
</evidence>
<keyword evidence="4" id="KW-1185">Reference proteome</keyword>
<feature type="domain" description="PilZ" evidence="2">
    <location>
        <begin position="111"/>
        <end position="197"/>
    </location>
</feature>
<feature type="region of interest" description="Disordered" evidence="1">
    <location>
        <begin position="47"/>
        <end position="111"/>
    </location>
</feature>
<comment type="caution">
    <text evidence="3">The sequence shown here is derived from an EMBL/GenBank/DDBJ whole genome shotgun (WGS) entry which is preliminary data.</text>
</comment>
<dbReference type="Pfam" id="PF07238">
    <property type="entry name" value="PilZ"/>
    <property type="match status" value="1"/>
</dbReference>
<dbReference type="EMBL" id="BMID01000001">
    <property type="protein sequence ID" value="GGA00197.1"/>
    <property type="molecule type" value="Genomic_DNA"/>
</dbReference>
<accession>A0ABQ1F652</accession>
<evidence type="ECO:0000313" key="3">
    <source>
        <dbReference type="EMBL" id="GGA00197.1"/>
    </source>
</evidence>
<dbReference type="SUPFAM" id="SSF141371">
    <property type="entry name" value="PilZ domain-like"/>
    <property type="match status" value="1"/>
</dbReference>
<sequence>MGNESIRFFLRDGRIWVRGGEYADSVDLGPSAEVGVAMERFVEERRLRAARAEAEPPDEFPPPPQPSPPPLHPPAPASLPPNSPDRSVLPPSPVAPESHSTSSRPRYQVDRSELRHELTIQARIVANSGPRDVTVLDLSESGCRFADRYRGLNPGDKITIKIGPIGPVRATVRWCDHGYVGIAFDNPLYPSVLEHIRDHFDIRK</sequence>